<evidence type="ECO:0000256" key="1">
    <source>
        <dbReference type="SAM" id="MobiDB-lite"/>
    </source>
</evidence>
<dbReference type="AlphaFoldDB" id="A0A1Y2A7L5"/>
<gene>
    <name evidence="4" type="ORF">BCR34DRAFT_610229</name>
</gene>
<feature type="transmembrane region" description="Helical" evidence="2">
    <location>
        <begin position="12"/>
        <end position="33"/>
    </location>
</feature>
<sequence length="344" mass="39585">MCRNQMPWSSSIAGCLLCACGVICCFPVVLTFWGKQTYYRSDFNKKRLSKRKRTPPKVAKRKRALSFDGSEGLGDQRAEKSKQGRPRQHTTNSQEQSPLFKLPTELRMKIWEEAIGAGELHIFLVDKTLNSYRCKHPSDHRDTGADHCWLIWPPKPGPLGGCYNYPFRCHRPGIEVLALLQTSRRVYMEAIDAVYSTPTFQFHDHLSLCAFLGSLLPQRVAMIRRLCYNNTEMGRHGPSPWELTDEPDYSRLKRYNLTMRNPILPLIPDQYIRSKEFYPLNYVSWHLVCDILVALKGLRELEMRLAWLPVGLSYGLGGEKKFLDSLTKIKSEGGLSKLEVRVFN</sequence>
<keyword evidence="2" id="KW-0472">Membrane</keyword>
<dbReference type="PANTHER" id="PTHR38790">
    <property type="entry name" value="2EXR DOMAIN-CONTAINING PROTEIN-RELATED"/>
    <property type="match status" value="1"/>
</dbReference>
<keyword evidence="2" id="KW-1133">Transmembrane helix</keyword>
<name>A0A1Y2A7L5_9PLEO</name>
<organism evidence="4 5">
    <name type="scientific">Clohesyomyces aquaticus</name>
    <dbReference type="NCBI Taxonomy" id="1231657"/>
    <lineage>
        <taxon>Eukaryota</taxon>
        <taxon>Fungi</taxon>
        <taxon>Dikarya</taxon>
        <taxon>Ascomycota</taxon>
        <taxon>Pezizomycotina</taxon>
        <taxon>Dothideomycetes</taxon>
        <taxon>Pleosporomycetidae</taxon>
        <taxon>Pleosporales</taxon>
        <taxon>Lindgomycetaceae</taxon>
        <taxon>Clohesyomyces</taxon>
    </lineage>
</organism>
<dbReference type="STRING" id="1231657.A0A1Y2A7L5"/>
<dbReference type="InterPro" id="IPR056632">
    <property type="entry name" value="DUF7730"/>
</dbReference>
<keyword evidence="5" id="KW-1185">Reference proteome</keyword>
<evidence type="ECO:0000259" key="3">
    <source>
        <dbReference type="Pfam" id="PF24864"/>
    </source>
</evidence>
<feature type="compositionally biased region" description="Basic residues" evidence="1">
    <location>
        <begin position="49"/>
        <end position="64"/>
    </location>
</feature>
<feature type="region of interest" description="Disordered" evidence="1">
    <location>
        <begin position="49"/>
        <end position="98"/>
    </location>
</feature>
<dbReference type="OrthoDB" id="3801532at2759"/>
<dbReference type="PROSITE" id="PS51257">
    <property type="entry name" value="PROKAR_LIPOPROTEIN"/>
    <property type="match status" value="1"/>
</dbReference>
<evidence type="ECO:0000313" key="4">
    <source>
        <dbReference type="EMBL" id="ORY18546.1"/>
    </source>
</evidence>
<dbReference type="Proteomes" id="UP000193144">
    <property type="component" value="Unassembled WGS sequence"/>
</dbReference>
<dbReference type="Pfam" id="PF24864">
    <property type="entry name" value="DUF7730"/>
    <property type="match status" value="1"/>
</dbReference>
<evidence type="ECO:0000313" key="5">
    <source>
        <dbReference type="Proteomes" id="UP000193144"/>
    </source>
</evidence>
<proteinExistence type="predicted"/>
<feature type="domain" description="DUF7730" evidence="3">
    <location>
        <begin position="93"/>
        <end position="331"/>
    </location>
</feature>
<reference evidence="4 5" key="1">
    <citation type="submission" date="2016-07" db="EMBL/GenBank/DDBJ databases">
        <title>Pervasive Adenine N6-methylation of Active Genes in Fungi.</title>
        <authorList>
            <consortium name="DOE Joint Genome Institute"/>
            <person name="Mondo S.J."/>
            <person name="Dannebaum R.O."/>
            <person name="Kuo R.C."/>
            <person name="Labutti K."/>
            <person name="Haridas S."/>
            <person name="Kuo A."/>
            <person name="Salamov A."/>
            <person name="Ahrendt S.R."/>
            <person name="Lipzen A."/>
            <person name="Sullivan W."/>
            <person name="Andreopoulos W.B."/>
            <person name="Clum A."/>
            <person name="Lindquist E."/>
            <person name="Daum C."/>
            <person name="Ramamoorthy G.K."/>
            <person name="Gryganskyi A."/>
            <person name="Culley D."/>
            <person name="Magnuson J.K."/>
            <person name="James T.Y."/>
            <person name="O'Malley M.A."/>
            <person name="Stajich J.E."/>
            <person name="Spatafora J.W."/>
            <person name="Visel A."/>
            <person name="Grigoriev I.V."/>
        </authorList>
    </citation>
    <scope>NUCLEOTIDE SEQUENCE [LARGE SCALE GENOMIC DNA]</scope>
    <source>
        <strain evidence="4 5">CBS 115471</strain>
    </source>
</reference>
<accession>A0A1Y2A7L5</accession>
<comment type="caution">
    <text evidence="4">The sequence shown here is derived from an EMBL/GenBank/DDBJ whole genome shotgun (WGS) entry which is preliminary data.</text>
</comment>
<keyword evidence="2" id="KW-0812">Transmembrane</keyword>
<dbReference type="EMBL" id="MCFA01000006">
    <property type="protein sequence ID" value="ORY18546.1"/>
    <property type="molecule type" value="Genomic_DNA"/>
</dbReference>
<evidence type="ECO:0000256" key="2">
    <source>
        <dbReference type="SAM" id="Phobius"/>
    </source>
</evidence>
<protein>
    <recommendedName>
        <fullName evidence="3">DUF7730 domain-containing protein</fullName>
    </recommendedName>
</protein>